<dbReference type="Pfam" id="PF07859">
    <property type="entry name" value="Abhydrolase_3"/>
    <property type="match status" value="1"/>
</dbReference>
<dbReference type="InterPro" id="IPR029058">
    <property type="entry name" value="AB_hydrolase_fold"/>
</dbReference>
<gene>
    <name evidence="3" type="ORF">DFH08DRAFT_792721</name>
</gene>
<evidence type="ECO:0000313" key="4">
    <source>
        <dbReference type="Proteomes" id="UP001218218"/>
    </source>
</evidence>
<keyword evidence="4" id="KW-1185">Reference proteome</keyword>
<evidence type="ECO:0000256" key="1">
    <source>
        <dbReference type="ARBA" id="ARBA00022801"/>
    </source>
</evidence>
<dbReference type="Proteomes" id="UP001218218">
    <property type="component" value="Unassembled WGS sequence"/>
</dbReference>
<dbReference type="InterPro" id="IPR013094">
    <property type="entry name" value="AB_hydrolase_3"/>
</dbReference>
<keyword evidence="1 3" id="KW-0378">Hydrolase</keyword>
<comment type="caution">
    <text evidence="3">The sequence shown here is derived from an EMBL/GenBank/DDBJ whole genome shotgun (WGS) entry which is preliminary data.</text>
</comment>
<proteinExistence type="predicted"/>
<dbReference type="Gene3D" id="3.40.50.1820">
    <property type="entry name" value="alpha/beta hydrolase"/>
    <property type="match status" value="1"/>
</dbReference>
<name>A0AAD7EBB6_9AGAR</name>
<dbReference type="SUPFAM" id="SSF53474">
    <property type="entry name" value="alpha/beta-Hydrolases"/>
    <property type="match status" value="1"/>
</dbReference>
<protein>
    <submittedName>
        <fullName evidence="3">Alpha/Beta hydrolase protein</fullName>
    </submittedName>
</protein>
<dbReference type="PANTHER" id="PTHR48081:SF8">
    <property type="entry name" value="ALPHA_BETA HYDROLASE FOLD-3 DOMAIN-CONTAINING PROTEIN-RELATED"/>
    <property type="match status" value="1"/>
</dbReference>
<dbReference type="EMBL" id="JARIHO010000086">
    <property type="protein sequence ID" value="KAJ7307864.1"/>
    <property type="molecule type" value="Genomic_DNA"/>
</dbReference>
<dbReference type="AlphaFoldDB" id="A0AAD7EBB6"/>
<dbReference type="InterPro" id="IPR050300">
    <property type="entry name" value="GDXG_lipolytic_enzyme"/>
</dbReference>
<sequence>MAQYSHLSEPDPELPSIPKMAGPITADILPMLRETIDLPPGQKLELFRARLPPGEHTPPGRRLDGFRALSTLDSMYKVENHTVAVEDGEICVRTVSPTPGEDESPEFPVLVYFHGGGWSAGTVDSWDLELRILSVKLRLTTVNVGYRLAPEHPFPTGLNDCYAALKWVSSSPDQLRIHGVLGKGFILCGSSAGANLAAAVTHRSLKDSFFENHKITGNILQIPSLIHPAAYPSEYTNELLSFKQNEDAPILNKALKEVLYDFLNGPPTDPEVSPLLANHTCLPPTYLQVCGLDPLRDEGLLYERLLREQHVPTRLDVYPGVPHGFHSMFPEMTATKKWDADFHEGIKWVLEFSL</sequence>
<reference evidence="3" key="1">
    <citation type="submission" date="2023-03" db="EMBL/GenBank/DDBJ databases">
        <title>Massive genome expansion in bonnet fungi (Mycena s.s.) driven by repeated elements and novel gene families across ecological guilds.</title>
        <authorList>
            <consortium name="Lawrence Berkeley National Laboratory"/>
            <person name="Harder C.B."/>
            <person name="Miyauchi S."/>
            <person name="Viragh M."/>
            <person name="Kuo A."/>
            <person name="Thoen E."/>
            <person name="Andreopoulos B."/>
            <person name="Lu D."/>
            <person name="Skrede I."/>
            <person name="Drula E."/>
            <person name="Henrissat B."/>
            <person name="Morin E."/>
            <person name="Kohler A."/>
            <person name="Barry K."/>
            <person name="LaButti K."/>
            <person name="Morin E."/>
            <person name="Salamov A."/>
            <person name="Lipzen A."/>
            <person name="Mereny Z."/>
            <person name="Hegedus B."/>
            <person name="Baldrian P."/>
            <person name="Stursova M."/>
            <person name="Weitz H."/>
            <person name="Taylor A."/>
            <person name="Grigoriev I.V."/>
            <person name="Nagy L.G."/>
            <person name="Martin F."/>
            <person name="Kauserud H."/>
        </authorList>
    </citation>
    <scope>NUCLEOTIDE SEQUENCE</scope>
    <source>
        <strain evidence="3">CBHHK002</strain>
    </source>
</reference>
<organism evidence="3 4">
    <name type="scientific">Mycena albidolilacea</name>
    <dbReference type="NCBI Taxonomy" id="1033008"/>
    <lineage>
        <taxon>Eukaryota</taxon>
        <taxon>Fungi</taxon>
        <taxon>Dikarya</taxon>
        <taxon>Basidiomycota</taxon>
        <taxon>Agaricomycotina</taxon>
        <taxon>Agaricomycetes</taxon>
        <taxon>Agaricomycetidae</taxon>
        <taxon>Agaricales</taxon>
        <taxon>Marasmiineae</taxon>
        <taxon>Mycenaceae</taxon>
        <taxon>Mycena</taxon>
    </lineage>
</organism>
<accession>A0AAD7EBB6</accession>
<evidence type="ECO:0000313" key="3">
    <source>
        <dbReference type="EMBL" id="KAJ7307864.1"/>
    </source>
</evidence>
<feature type="domain" description="Alpha/beta hydrolase fold-3" evidence="2">
    <location>
        <begin position="110"/>
        <end position="326"/>
    </location>
</feature>
<dbReference type="PANTHER" id="PTHR48081">
    <property type="entry name" value="AB HYDROLASE SUPERFAMILY PROTEIN C4A8.06C"/>
    <property type="match status" value="1"/>
</dbReference>
<evidence type="ECO:0000259" key="2">
    <source>
        <dbReference type="Pfam" id="PF07859"/>
    </source>
</evidence>
<dbReference type="GO" id="GO:0016787">
    <property type="term" value="F:hydrolase activity"/>
    <property type="evidence" value="ECO:0007669"/>
    <property type="project" value="UniProtKB-KW"/>
</dbReference>